<dbReference type="SUPFAM" id="SSF103506">
    <property type="entry name" value="Mitochondrial carrier"/>
    <property type="match status" value="1"/>
</dbReference>
<evidence type="ECO:0000256" key="10">
    <source>
        <dbReference type="PROSITE-ProRule" id="PRU00282"/>
    </source>
</evidence>
<keyword evidence="5" id="KW-0677">Repeat</keyword>
<keyword evidence="9 10" id="KW-0472">Membrane</keyword>
<accession>A0AAW1MJY1</accession>
<dbReference type="GO" id="GO:0005743">
    <property type="term" value="C:mitochondrial inner membrane"/>
    <property type="evidence" value="ECO:0007669"/>
    <property type="project" value="UniProtKB-SubCell"/>
</dbReference>
<dbReference type="InterPro" id="IPR050391">
    <property type="entry name" value="Mito_Metabolite_Transporter"/>
</dbReference>
<keyword evidence="8" id="KW-0496">Mitochondrion</keyword>
<evidence type="ECO:0000256" key="8">
    <source>
        <dbReference type="ARBA" id="ARBA00023128"/>
    </source>
</evidence>
<comment type="similarity">
    <text evidence="2 11">Belongs to the mitochondrial carrier (TC 2.A.29) family.</text>
</comment>
<proteinExistence type="inferred from homology"/>
<feature type="repeat" description="Solcar" evidence="10">
    <location>
        <begin position="258"/>
        <end position="349"/>
    </location>
</feature>
<evidence type="ECO:0000313" key="12">
    <source>
        <dbReference type="EMBL" id="KAK9746410.1"/>
    </source>
</evidence>
<evidence type="ECO:0000256" key="3">
    <source>
        <dbReference type="ARBA" id="ARBA00022448"/>
    </source>
</evidence>
<dbReference type="InterPro" id="IPR018108">
    <property type="entry name" value="MCP_transmembrane"/>
</dbReference>
<dbReference type="Proteomes" id="UP001458880">
    <property type="component" value="Unassembled WGS sequence"/>
</dbReference>
<evidence type="ECO:0000256" key="11">
    <source>
        <dbReference type="RuleBase" id="RU000488"/>
    </source>
</evidence>
<comment type="caution">
    <text evidence="12">The sequence shown here is derived from an EMBL/GenBank/DDBJ whole genome shotgun (WGS) entry which is preliminary data.</text>
</comment>
<evidence type="ECO:0000313" key="13">
    <source>
        <dbReference type="Proteomes" id="UP001458880"/>
    </source>
</evidence>
<reference evidence="12 13" key="1">
    <citation type="journal article" date="2024" name="BMC Genomics">
        <title>De novo assembly and annotation of Popillia japonica's genome with initial clues to its potential as an invasive pest.</title>
        <authorList>
            <person name="Cucini C."/>
            <person name="Boschi S."/>
            <person name="Funari R."/>
            <person name="Cardaioli E."/>
            <person name="Iannotti N."/>
            <person name="Marturano G."/>
            <person name="Paoli F."/>
            <person name="Bruttini M."/>
            <person name="Carapelli A."/>
            <person name="Frati F."/>
            <person name="Nardi F."/>
        </authorList>
    </citation>
    <scope>NUCLEOTIDE SEQUENCE [LARGE SCALE GENOMIC DNA]</scope>
    <source>
        <strain evidence="12">DMR45628</strain>
    </source>
</reference>
<evidence type="ECO:0000256" key="5">
    <source>
        <dbReference type="ARBA" id="ARBA00022737"/>
    </source>
</evidence>
<keyword evidence="4 10" id="KW-0812">Transmembrane</keyword>
<organism evidence="12 13">
    <name type="scientific">Popillia japonica</name>
    <name type="common">Japanese beetle</name>
    <dbReference type="NCBI Taxonomy" id="7064"/>
    <lineage>
        <taxon>Eukaryota</taxon>
        <taxon>Metazoa</taxon>
        <taxon>Ecdysozoa</taxon>
        <taxon>Arthropoda</taxon>
        <taxon>Hexapoda</taxon>
        <taxon>Insecta</taxon>
        <taxon>Pterygota</taxon>
        <taxon>Neoptera</taxon>
        <taxon>Endopterygota</taxon>
        <taxon>Coleoptera</taxon>
        <taxon>Polyphaga</taxon>
        <taxon>Scarabaeiformia</taxon>
        <taxon>Scarabaeidae</taxon>
        <taxon>Rutelinae</taxon>
        <taxon>Popillia</taxon>
    </lineage>
</organism>
<evidence type="ECO:0000256" key="1">
    <source>
        <dbReference type="ARBA" id="ARBA00004448"/>
    </source>
</evidence>
<gene>
    <name evidence="12" type="ORF">QE152_g6161</name>
</gene>
<keyword evidence="6" id="KW-0999">Mitochondrion inner membrane</keyword>
<evidence type="ECO:0000256" key="7">
    <source>
        <dbReference type="ARBA" id="ARBA00022989"/>
    </source>
</evidence>
<feature type="repeat" description="Solcar" evidence="10">
    <location>
        <begin position="157"/>
        <end position="249"/>
    </location>
</feature>
<feature type="repeat" description="Solcar" evidence="10">
    <location>
        <begin position="39"/>
        <end position="147"/>
    </location>
</feature>
<dbReference type="Pfam" id="PF00153">
    <property type="entry name" value="Mito_carr"/>
    <property type="match status" value="3"/>
</dbReference>
<dbReference type="FunFam" id="1.50.40.10:FF:000062">
    <property type="entry name" value="mitochondrial uncoupling protein 3"/>
    <property type="match status" value="1"/>
</dbReference>
<evidence type="ECO:0000256" key="2">
    <source>
        <dbReference type="ARBA" id="ARBA00006375"/>
    </source>
</evidence>
<evidence type="ECO:0000256" key="4">
    <source>
        <dbReference type="ARBA" id="ARBA00022692"/>
    </source>
</evidence>
<keyword evidence="7" id="KW-1133">Transmembrane helix</keyword>
<dbReference type="Gene3D" id="1.50.40.10">
    <property type="entry name" value="Mitochondrial carrier domain"/>
    <property type="match status" value="1"/>
</dbReference>
<dbReference type="AlphaFoldDB" id="A0AAW1MJY1"/>
<evidence type="ECO:0000256" key="6">
    <source>
        <dbReference type="ARBA" id="ARBA00022792"/>
    </source>
</evidence>
<protein>
    <submittedName>
        <fullName evidence="12">Mitochondrial carrier protein</fullName>
    </submittedName>
</protein>
<keyword evidence="3 11" id="KW-0813">Transport</keyword>
<dbReference type="InterPro" id="IPR023395">
    <property type="entry name" value="MCP_dom_sf"/>
</dbReference>
<dbReference type="EMBL" id="JASPKY010000040">
    <property type="protein sequence ID" value="KAK9746410.1"/>
    <property type="molecule type" value="Genomic_DNA"/>
</dbReference>
<dbReference type="PROSITE" id="PS50920">
    <property type="entry name" value="SOLCAR"/>
    <property type="match status" value="3"/>
</dbReference>
<comment type="subcellular location">
    <subcellularLocation>
        <location evidence="1">Mitochondrion inner membrane</location>
        <topology evidence="1">Multi-pass membrane protein</topology>
    </subcellularLocation>
</comment>
<keyword evidence="13" id="KW-1185">Reference proteome</keyword>
<name>A0AAW1MJY1_POPJA</name>
<evidence type="ECO:0000256" key="9">
    <source>
        <dbReference type="ARBA" id="ARBA00023136"/>
    </source>
</evidence>
<sequence>MPKSTYSEPIAFTHRKPENKIKMPKSTYSEPIAFTHRKPVIYAIGVSSAITAEVICAPFDLAKTRLQIQVCAPFDLAKTRLQIQGEVANKLDYKLVTAPKRGMLKTVYGIATEEGIYKLYQGFSAIICRHSIYTGSRVTLYRTFKEDVLNYSRMEKVPIYVGLGCALVAGATGQFLATPADMCRVRIQMEGKRKLLGLEPRVTSLRSAFKSAWAQGGITGLYKGATPAIVRGALVTSGDIGAYDFIKKFILNRWNVSDSTGLHVVSSLCSGLIAAVIGAPADVVMTRTFNQRYTETGQSLVYSGAWDTVTKSVKNEGFFSLYKGFVPLYVKCGPWALLFWVAYEKIERGLGGTGW</sequence>
<dbReference type="PANTHER" id="PTHR45618">
    <property type="entry name" value="MITOCHONDRIAL DICARBOXYLATE CARRIER-RELATED"/>
    <property type="match status" value="1"/>
</dbReference>